<keyword evidence="4" id="KW-0472">Membrane</keyword>
<proteinExistence type="predicted"/>
<dbReference type="GO" id="GO:0031012">
    <property type="term" value="C:extracellular matrix"/>
    <property type="evidence" value="ECO:0007669"/>
    <property type="project" value="TreeGrafter"/>
</dbReference>
<dbReference type="Pfam" id="PF13855">
    <property type="entry name" value="LRR_8"/>
    <property type="match status" value="2"/>
</dbReference>
<gene>
    <name evidence="5" type="primary">LRRN1</name>
    <name evidence="5" type="ORF">EVAR_41987_1</name>
</gene>
<name>A0A4C1WPR8_EUMVA</name>
<accession>A0A4C1WPR8</accession>
<dbReference type="InterPro" id="IPR032675">
    <property type="entry name" value="LRR_dom_sf"/>
</dbReference>
<evidence type="ECO:0000256" key="3">
    <source>
        <dbReference type="ARBA" id="ARBA00022737"/>
    </source>
</evidence>
<dbReference type="STRING" id="151549.A0A4C1WPR8"/>
<dbReference type="PANTHER" id="PTHR24373:SF378">
    <property type="entry name" value="FI03225P-RELATED"/>
    <property type="match status" value="1"/>
</dbReference>
<dbReference type="SUPFAM" id="SSF52058">
    <property type="entry name" value="L domain-like"/>
    <property type="match status" value="1"/>
</dbReference>
<organism evidence="5 6">
    <name type="scientific">Eumeta variegata</name>
    <name type="common">Bagworm moth</name>
    <name type="synonym">Eumeta japonica</name>
    <dbReference type="NCBI Taxonomy" id="151549"/>
    <lineage>
        <taxon>Eukaryota</taxon>
        <taxon>Metazoa</taxon>
        <taxon>Ecdysozoa</taxon>
        <taxon>Arthropoda</taxon>
        <taxon>Hexapoda</taxon>
        <taxon>Insecta</taxon>
        <taxon>Pterygota</taxon>
        <taxon>Neoptera</taxon>
        <taxon>Endopterygota</taxon>
        <taxon>Lepidoptera</taxon>
        <taxon>Glossata</taxon>
        <taxon>Ditrysia</taxon>
        <taxon>Tineoidea</taxon>
        <taxon>Psychidae</taxon>
        <taxon>Oiketicinae</taxon>
        <taxon>Eumeta</taxon>
    </lineage>
</organism>
<reference evidence="5 6" key="1">
    <citation type="journal article" date="2019" name="Commun. Biol.">
        <title>The bagworm genome reveals a unique fibroin gene that provides high tensile strength.</title>
        <authorList>
            <person name="Kono N."/>
            <person name="Nakamura H."/>
            <person name="Ohtoshi R."/>
            <person name="Tomita M."/>
            <person name="Numata K."/>
            <person name="Arakawa K."/>
        </authorList>
    </citation>
    <scope>NUCLEOTIDE SEQUENCE [LARGE SCALE GENOMIC DNA]</scope>
</reference>
<dbReference type="EMBL" id="BGZK01000595">
    <property type="protein sequence ID" value="GBP52084.1"/>
    <property type="molecule type" value="Genomic_DNA"/>
</dbReference>
<keyword evidence="4" id="KW-0812">Transmembrane</keyword>
<dbReference type="AlphaFoldDB" id="A0A4C1WPR8"/>
<keyword evidence="6" id="KW-1185">Reference proteome</keyword>
<dbReference type="Gene3D" id="3.80.10.10">
    <property type="entry name" value="Ribonuclease Inhibitor"/>
    <property type="match status" value="2"/>
</dbReference>
<comment type="caution">
    <text evidence="5">The sequence shown here is derived from an EMBL/GenBank/DDBJ whole genome shotgun (WGS) entry which is preliminary data.</text>
</comment>
<dbReference type="InterPro" id="IPR001611">
    <property type="entry name" value="Leu-rich_rpt"/>
</dbReference>
<dbReference type="InterPro" id="IPR003591">
    <property type="entry name" value="Leu-rich_rpt_typical-subtyp"/>
</dbReference>
<dbReference type="OrthoDB" id="1687175at2759"/>
<feature type="transmembrane region" description="Helical" evidence="4">
    <location>
        <begin position="304"/>
        <end position="326"/>
    </location>
</feature>
<protein>
    <submittedName>
        <fullName evidence="5">Leucine-rich repeat neuronal protein 1</fullName>
    </submittedName>
</protein>
<dbReference type="PANTHER" id="PTHR24373">
    <property type="entry name" value="SLIT RELATED LEUCINE-RICH REPEAT NEURONAL PROTEIN"/>
    <property type="match status" value="1"/>
</dbReference>
<evidence type="ECO:0000313" key="5">
    <source>
        <dbReference type="EMBL" id="GBP52084.1"/>
    </source>
</evidence>
<evidence type="ECO:0000256" key="4">
    <source>
        <dbReference type="SAM" id="Phobius"/>
    </source>
</evidence>
<sequence>MRILKLNRNIIANVSVDSFNLPNLHELDLSENSLQFLDPEVFSNTKNLKYLNLALNKFTTFATMIFHHLGSLEAIDIDYNDVGAQLRNHSMFQRNGFALTTKIQVLSLNGVDLNRAPDNFLADAYDLRDLRMAENKLTEIPELPFTLEYLDISDNPITRIDPEDFSNLPSLKELKLNNLLITEIPEFVFTPLKALTRLFLERNVHLTHFDRLAFGREVLDDPDYFMLEELSLRGSRLSNLSEDLAVPFGQLIKLDLQGNKWHCDCQLLWIKQLQIPERERDHVSKIFDLEDQYYTCAGSDVHRVYIALAITVCLALAAIAVTLFSVSGRPSRAAALQAAYRHSVSYSYVKIESNAENRIVNCA</sequence>
<evidence type="ECO:0000313" key="6">
    <source>
        <dbReference type="Proteomes" id="UP000299102"/>
    </source>
</evidence>
<dbReference type="InterPro" id="IPR050328">
    <property type="entry name" value="Dev_Immune_Receptor"/>
</dbReference>
<keyword evidence="2" id="KW-0732">Signal</keyword>
<dbReference type="Proteomes" id="UP000299102">
    <property type="component" value="Unassembled WGS sequence"/>
</dbReference>
<dbReference type="SMART" id="SM00369">
    <property type="entry name" value="LRR_TYP"/>
    <property type="match status" value="5"/>
</dbReference>
<evidence type="ECO:0000256" key="1">
    <source>
        <dbReference type="ARBA" id="ARBA00022614"/>
    </source>
</evidence>
<dbReference type="PROSITE" id="PS51450">
    <property type="entry name" value="LRR"/>
    <property type="match status" value="2"/>
</dbReference>
<dbReference type="GO" id="GO:0005615">
    <property type="term" value="C:extracellular space"/>
    <property type="evidence" value="ECO:0007669"/>
    <property type="project" value="TreeGrafter"/>
</dbReference>
<evidence type="ECO:0000256" key="2">
    <source>
        <dbReference type="ARBA" id="ARBA00022729"/>
    </source>
</evidence>
<keyword evidence="4" id="KW-1133">Transmembrane helix</keyword>
<keyword evidence="1" id="KW-0433">Leucine-rich repeat</keyword>
<keyword evidence="3" id="KW-0677">Repeat</keyword>